<reference evidence="1" key="1">
    <citation type="submission" date="2013-10" db="EMBL/GenBank/DDBJ databases">
        <title>Antibiotic resistance diversity of beta-lactamase producers in the General Hospital Vienna.</title>
        <authorList>
            <person name="Barisic I."/>
            <person name="Mitteregger D."/>
            <person name="Hirschl A.M."/>
            <person name="Noehammer C."/>
            <person name="Wiesinger-Mayr H."/>
        </authorList>
    </citation>
    <scope>NUCLEOTIDE SEQUENCE [LARGE SCALE GENOMIC DNA]</scope>
    <source>
        <strain evidence="1">IS43</strain>
    </source>
</reference>
<keyword evidence="1" id="KW-0489">Methyltransferase</keyword>
<dbReference type="AlphaFoldDB" id="W1DRL7"/>
<dbReference type="EC" id="2.1.1.-" evidence="1"/>
<keyword evidence="2" id="KW-1185">Reference proteome</keyword>
<name>W1DRL7_KLEPN</name>
<dbReference type="GO" id="GO:0032259">
    <property type="term" value="P:methylation"/>
    <property type="evidence" value="ECO:0007669"/>
    <property type="project" value="UniProtKB-KW"/>
</dbReference>
<organism evidence="1 2">
    <name type="scientific">Klebsiella pneumoniae IS43</name>
    <dbReference type="NCBI Taxonomy" id="1432552"/>
    <lineage>
        <taxon>Bacteria</taxon>
        <taxon>Pseudomonadati</taxon>
        <taxon>Pseudomonadota</taxon>
        <taxon>Gammaproteobacteria</taxon>
        <taxon>Enterobacterales</taxon>
        <taxon>Enterobacteriaceae</taxon>
        <taxon>Klebsiella/Raoultella group</taxon>
        <taxon>Klebsiella</taxon>
        <taxon>Klebsiella pneumoniae complex</taxon>
    </lineage>
</organism>
<accession>W1DRL7</accession>
<comment type="caution">
    <text evidence="1">The sequence shown here is derived from an EMBL/GenBank/DDBJ whole genome shotgun (WGS) entry which is preliminary data.</text>
</comment>
<dbReference type="Proteomes" id="UP000019183">
    <property type="component" value="Unassembled WGS sequence"/>
</dbReference>
<protein>
    <submittedName>
        <fullName evidence="1">Ribosomal RNA large subunit methyltransferase A</fullName>
        <ecNumber evidence="1">2.1.1.-</ecNumber>
    </submittedName>
</protein>
<evidence type="ECO:0000313" key="1">
    <source>
        <dbReference type="EMBL" id="CDL10729.1"/>
    </source>
</evidence>
<evidence type="ECO:0000313" key="2">
    <source>
        <dbReference type="Proteomes" id="UP000019183"/>
    </source>
</evidence>
<proteinExistence type="predicted"/>
<keyword evidence="1" id="KW-0808">Transferase</keyword>
<sequence length="38" mass="4154">MASSQRLPFSDASFDAVVRIYAPATPKSWRGWCVPVVG</sequence>
<dbReference type="GO" id="GO:0008168">
    <property type="term" value="F:methyltransferase activity"/>
    <property type="evidence" value="ECO:0007669"/>
    <property type="project" value="UniProtKB-KW"/>
</dbReference>
<dbReference type="EMBL" id="CBWK010000543">
    <property type="protein sequence ID" value="CDL10729.1"/>
    <property type="molecule type" value="Genomic_DNA"/>
</dbReference>